<feature type="transmembrane region" description="Helical" evidence="2">
    <location>
        <begin position="143"/>
        <end position="162"/>
    </location>
</feature>
<dbReference type="Proteomes" id="UP000000545">
    <property type="component" value="Chromosome"/>
</dbReference>
<dbReference type="Pfam" id="PF09534">
    <property type="entry name" value="Trp_oprn_chp"/>
    <property type="match status" value="1"/>
</dbReference>
<keyword evidence="2" id="KW-1133">Transmembrane helix</keyword>
<feature type="compositionally biased region" description="Polar residues" evidence="1">
    <location>
        <begin position="1"/>
        <end position="10"/>
    </location>
</feature>
<keyword evidence="2" id="KW-0472">Membrane</keyword>
<reference evidence="3 4" key="1">
    <citation type="journal article" date="2005" name="J. Bacteriol.">
        <title>Complete genome sequence and analysis of the multiresistant nosocomial pathogen Corynebacterium jeikeium K411, a lipid-requiring bacterium of the human skin flora.</title>
        <authorList>
            <person name="Tauch A."/>
            <person name="Kaiser O."/>
            <person name="Hain T."/>
            <person name="Goesmann A."/>
            <person name="Weisshaar B."/>
            <person name="Albersmeier A."/>
            <person name="Bekel T."/>
            <person name="Bischoff N."/>
            <person name="Brune I."/>
            <person name="Chakraborty T."/>
            <person name="Kalinowski J."/>
            <person name="Meyer F."/>
            <person name="Rupp O."/>
            <person name="Schneiker S."/>
            <person name="Viehoever P."/>
            <person name="Puehler A."/>
        </authorList>
    </citation>
    <scope>NUCLEOTIDE SEQUENCE [LARGE SCALE GENOMIC DNA]</scope>
    <source>
        <strain evidence="3 4">K411</strain>
    </source>
</reference>
<keyword evidence="2" id="KW-0812">Transmembrane</keyword>
<dbReference type="InterPro" id="IPR019051">
    <property type="entry name" value="Trp_biosyn_TM_oprn/chp"/>
</dbReference>
<dbReference type="STRING" id="306537.jk0811"/>
<evidence type="ECO:0000313" key="3">
    <source>
        <dbReference type="EMBL" id="CAI36973.1"/>
    </source>
</evidence>
<dbReference type="OrthoDB" id="3383010at2"/>
<proteinExistence type="predicted"/>
<sequence length="311" mass="33745">MTDENFGSNDPANNGNNGAPQQPQGQDWNQNPYGQQNPAPQQQGQNTYGAPQQGAQNGYGQNNFQNQQGFNGQNQQNGQGAQFDISKYLDFSNKSVLWLVCAAAAALVSFIGSFMTWGKVTVSLFGNLTSRTITVSGTDADGILTMFLSLIVIGGIAAYLFVEQLTQKWWRAIPVIAIGAILLLISIIDWPTIHSVVDDFDVDVRLDADVKDVSVGAGLILILLASIAIIAFGVLALLNDRKNNPQAPKQAFAQQGYGQQNFGQQGYGQQPQNNFDQNNYGQNNFGQQPNQGWQGNAPQNPQDPQNPQNPQ</sequence>
<dbReference type="EMBL" id="CR931997">
    <property type="protein sequence ID" value="CAI36973.1"/>
    <property type="molecule type" value="Genomic_DNA"/>
</dbReference>
<feature type="compositionally biased region" description="Low complexity" evidence="1">
    <location>
        <begin position="11"/>
        <end position="78"/>
    </location>
</feature>
<keyword evidence="4" id="KW-1185">Reference proteome</keyword>
<protein>
    <submittedName>
        <fullName evidence="3">Putative membrane protein</fullName>
    </submittedName>
</protein>
<dbReference type="PATRIC" id="fig|306537.10.peg.821"/>
<feature type="region of interest" description="Disordered" evidence="1">
    <location>
        <begin position="262"/>
        <end position="311"/>
    </location>
</feature>
<organism evidence="3 4">
    <name type="scientific">Corynebacterium jeikeium (strain K411)</name>
    <dbReference type="NCBI Taxonomy" id="306537"/>
    <lineage>
        <taxon>Bacteria</taxon>
        <taxon>Bacillati</taxon>
        <taxon>Actinomycetota</taxon>
        <taxon>Actinomycetes</taxon>
        <taxon>Mycobacteriales</taxon>
        <taxon>Corynebacteriaceae</taxon>
        <taxon>Corynebacterium</taxon>
    </lineage>
</organism>
<evidence type="ECO:0000313" key="4">
    <source>
        <dbReference type="Proteomes" id="UP000000545"/>
    </source>
</evidence>
<evidence type="ECO:0000256" key="2">
    <source>
        <dbReference type="SAM" id="Phobius"/>
    </source>
</evidence>
<dbReference type="AlphaFoldDB" id="Q4JW34"/>
<feature type="region of interest" description="Disordered" evidence="1">
    <location>
        <begin position="1"/>
        <end position="78"/>
    </location>
</feature>
<feature type="transmembrane region" description="Helical" evidence="2">
    <location>
        <begin position="169"/>
        <end position="193"/>
    </location>
</feature>
<dbReference type="RefSeq" id="WP_011273415.1">
    <property type="nucleotide sequence ID" value="NC_007164.1"/>
</dbReference>
<name>Q4JW34_CORJK</name>
<dbReference type="KEGG" id="cjk:jk0811"/>
<evidence type="ECO:0000256" key="1">
    <source>
        <dbReference type="SAM" id="MobiDB-lite"/>
    </source>
</evidence>
<dbReference type="HOGENOM" id="CLU_893457_0_0_11"/>
<accession>Q4JW34</accession>
<feature type="transmembrane region" description="Helical" evidence="2">
    <location>
        <begin position="96"/>
        <end position="117"/>
    </location>
</feature>
<gene>
    <name evidence="3" type="ordered locus">jk0811</name>
</gene>
<feature type="transmembrane region" description="Helical" evidence="2">
    <location>
        <begin position="213"/>
        <end position="238"/>
    </location>
</feature>